<comment type="caution">
    <text evidence="1">The sequence shown here is derived from an EMBL/GenBank/DDBJ whole genome shotgun (WGS) entry which is preliminary data.</text>
</comment>
<proteinExistence type="predicted"/>
<reference evidence="1" key="1">
    <citation type="submission" date="2019-08" db="EMBL/GenBank/DDBJ databases">
        <authorList>
            <person name="Kucharzyk K."/>
            <person name="Murdoch R.W."/>
            <person name="Higgins S."/>
            <person name="Loffler F."/>
        </authorList>
    </citation>
    <scope>NUCLEOTIDE SEQUENCE</scope>
</reference>
<evidence type="ECO:0000313" key="1">
    <source>
        <dbReference type="EMBL" id="MPM18577.1"/>
    </source>
</evidence>
<dbReference type="AlphaFoldDB" id="A0A644XRP1"/>
<organism evidence="1">
    <name type="scientific">bioreactor metagenome</name>
    <dbReference type="NCBI Taxonomy" id="1076179"/>
    <lineage>
        <taxon>unclassified sequences</taxon>
        <taxon>metagenomes</taxon>
        <taxon>ecological metagenomes</taxon>
    </lineage>
</organism>
<dbReference type="EMBL" id="VSSQ01003011">
    <property type="protein sequence ID" value="MPM18577.1"/>
    <property type="molecule type" value="Genomic_DNA"/>
</dbReference>
<name>A0A644XRP1_9ZZZZ</name>
<gene>
    <name evidence="1" type="ORF">SDC9_64990</name>
</gene>
<protein>
    <submittedName>
        <fullName evidence="1">Uncharacterized protein</fullName>
    </submittedName>
</protein>
<accession>A0A644XRP1</accession>
<sequence length="98" mass="11205">MLNAQRPSKLFLQRFRSNFAVEFFHLRNTASINAIQDRVAQRLAVFIHRCNSGHDRADSNCLNLIGCRAAFAQQGFYDFAQIADPVLNGVMFSKARLW</sequence>